<reference evidence="3" key="3">
    <citation type="submission" date="2025-09" db="UniProtKB">
        <authorList>
            <consortium name="Ensembl"/>
        </authorList>
    </citation>
    <scope>IDENTIFICATION</scope>
</reference>
<dbReference type="Pfam" id="PF14846">
    <property type="entry name" value="DUF4485"/>
    <property type="match status" value="1"/>
</dbReference>
<dbReference type="Proteomes" id="UP000472267">
    <property type="component" value="Chromosome 4"/>
</dbReference>
<reference evidence="3" key="1">
    <citation type="submission" date="2019-06" db="EMBL/GenBank/DDBJ databases">
        <authorList>
            <consortium name="Wellcome Sanger Institute Data Sharing"/>
        </authorList>
    </citation>
    <scope>NUCLEOTIDE SEQUENCE [LARGE SCALE GENOMIC DNA]</scope>
</reference>
<evidence type="ECO:0000259" key="2">
    <source>
        <dbReference type="Pfam" id="PF14846"/>
    </source>
</evidence>
<feature type="region of interest" description="Disordered" evidence="1">
    <location>
        <begin position="152"/>
        <end position="177"/>
    </location>
</feature>
<dbReference type="PANTHER" id="PTHR18871:SF2">
    <property type="entry name" value="CENTROSOMAL PROTEIN OF 112 KDA"/>
    <property type="match status" value="1"/>
</dbReference>
<dbReference type="Ensembl" id="ENSSFAT00005026207.1">
    <property type="protein sequence ID" value="ENSSFAP00005025196.1"/>
    <property type="gene ID" value="ENSSFAG00005012972.1"/>
</dbReference>
<keyword evidence="4" id="KW-1185">Reference proteome</keyword>
<dbReference type="InParanoid" id="A0A672H7W4"/>
<dbReference type="InterPro" id="IPR027831">
    <property type="entry name" value="DUF4485"/>
</dbReference>
<sequence length="214" mass="24630">MSNDEASWERLDMEFDHVLLDMKPYVLKHPNKTERQRCAVWVKKLCDPAACGSGLTGRKNRNLYARLLMHMLKRGILERPFTNKPEPGILQTLPTYMSIYFDEPLTVHPVEHNNRDLPDWVAGELGGSTEDSLVLELLKDRLSSAPAAAHRRRKLFGEQTPPRPTTSSPLKQPLRQEDTTVCSTPHYTLRSSQHATDMCVLRFSPCFSYFFFFH</sequence>
<reference evidence="3" key="2">
    <citation type="submission" date="2025-08" db="UniProtKB">
        <authorList>
            <consortium name="Ensembl"/>
        </authorList>
    </citation>
    <scope>IDENTIFICATION</scope>
</reference>
<evidence type="ECO:0000313" key="4">
    <source>
        <dbReference type="Proteomes" id="UP000472267"/>
    </source>
</evidence>
<name>A0A672H7W4_SALFA</name>
<dbReference type="PANTHER" id="PTHR18871">
    <property type="entry name" value="CENTROSOMAL PROTEIN OF 112 KDA"/>
    <property type="match status" value="1"/>
</dbReference>
<dbReference type="InterPro" id="IPR055310">
    <property type="entry name" value="CEP112"/>
</dbReference>
<evidence type="ECO:0000256" key="1">
    <source>
        <dbReference type="SAM" id="MobiDB-lite"/>
    </source>
</evidence>
<evidence type="ECO:0000313" key="3">
    <source>
        <dbReference type="Ensembl" id="ENSSFAP00005025196.1"/>
    </source>
</evidence>
<accession>A0A672H7W4</accession>
<proteinExistence type="predicted"/>
<protein>
    <recommendedName>
        <fullName evidence="2">DUF4485 domain-containing protein</fullName>
    </recommendedName>
</protein>
<feature type="domain" description="DUF4485" evidence="2">
    <location>
        <begin position="11"/>
        <end position="96"/>
    </location>
</feature>
<dbReference type="AlphaFoldDB" id="A0A672H7W4"/>
<organism evidence="3 4">
    <name type="scientific">Salarias fasciatus</name>
    <name type="common">Jewelled blenny</name>
    <name type="synonym">Blennius fasciatus</name>
    <dbReference type="NCBI Taxonomy" id="181472"/>
    <lineage>
        <taxon>Eukaryota</taxon>
        <taxon>Metazoa</taxon>
        <taxon>Chordata</taxon>
        <taxon>Craniata</taxon>
        <taxon>Vertebrata</taxon>
        <taxon>Euteleostomi</taxon>
        <taxon>Actinopterygii</taxon>
        <taxon>Neopterygii</taxon>
        <taxon>Teleostei</taxon>
        <taxon>Neoteleostei</taxon>
        <taxon>Acanthomorphata</taxon>
        <taxon>Ovalentaria</taxon>
        <taxon>Blenniimorphae</taxon>
        <taxon>Blenniiformes</taxon>
        <taxon>Blennioidei</taxon>
        <taxon>Blenniidae</taxon>
        <taxon>Salariinae</taxon>
        <taxon>Salarias</taxon>
    </lineage>
</organism>